<dbReference type="PRINTS" id="PR00116">
    <property type="entry name" value="ARGINASE"/>
</dbReference>
<dbReference type="EMBL" id="RRCT01000011">
    <property type="protein sequence ID" value="RQW74193.1"/>
    <property type="molecule type" value="Genomic_DNA"/>
</dbReference>
<keyword evidence="8" id="KW-1185">Reference proteome</keyword>
<feature type="binding site" evidence="5">
    <location>
        <position position="251"/>
    </location>
    <ligand>
        <name>Mn(2+)</name>
        <dbReference type="ChEBI" id="CHEBI:29035"/>
        <label>1</label>
    </ligand>
</feature>
<dbReference type="OrthoDB" id="9788689at2"/>
<dbReference type="GO" id="GO:0033389">
    <property type="term" value="P:putrescine biosynthetic process from arginine, via agmatine"/>
    <property type="evidence" value="ECO:0007669"/>
    <property type="project" value="TreeGrafter"/>
</dbReference>
<dbReference type="PANTHER" id="PTHR11358:SF35">
    <property type="entry name" value="FORMIMIDOYLGLUTAMASE"/>
    <property type="match status" value="1"/>
</dbReference>
<reference evidence="7 8" key="1">
    <citation type="journal article" date="2013" name="J. Microbiol.">
        <title>Lysinibacillus chungkukjangi sp. nov., isolated from Chungkukjang, Korean fermented soybean food.</title>
        <authorList>
            <person name="Kim S.J."/>
            <person name="Jang Y.H."/>
            <person name="Hamada M."/>
            <person name="Ahn J.H."/>
            <person name="Weon H.Y."/>
            <person name="Suzuki K."/>
            <person name="Whang K.S."/>
            <person name="Kwon S.W."/>
        </authorList>
    </citation>
    <scope>NUCLEOTIDE SEQUENCE [LARGE SCALE GENOMIC DNA]</scope>
    <source>
        <strain evidence="7 8">MCCC 1A12701</strain>
    </source>
</reference>
<dbReference type="PIRSF" id="PIRSF036979">
    <property type="entry name" value="Arginase"/>
    <property type="match status" value="1"/>
</dbReference>
<dbReference type="InterPro" id="IPR006035">
    <property type="entry name" value="Ureohydrolase"/>
</dbReference>
<evidence type="ECO:0000256" key="3">
    <source>
        <dbReference type="ARBA" id="ARBA00022808"/>
    </source>
</evidence>
<dbReference type="Pfam" id="PF00491">
    <property type="entry name" value="Arginase"/>
    <property type="match status" value="1"/>
</dbReference>
<dbReference type="Proteomes" id="UP000274033">
    <property type="component" value="Unassembled WGS sequence"/>
</dbReference>
<gene>
    <name evidence="7" type="ORF">EBB45_12590</name>
</gene>
<accession>A0A3N9UCS0</accession>
<organism evidence="7 8">
    <name type="scientific">Lysinibacillus composti</name>
    <dbReference type="NCBI Taxonomy" id="720633"/>
    <lineage>
        <taxon>Bacteria</taxon>
        <taxon>Bacillati</taxon>
        <taxon>Bacillota</taxon>
        <taxon>Bacilli</taxon>
        <taxon>Bacillales</taxon>
        <taxon>Bacillaceae</taxon>
        <taxon>Lysinibacillus</taxon>
    </lineage>
</organism>
<comment type="similarity">
    <text evidence="6">Belongs to the arginase family.</text>
</comment>
<dbReference type="GO" id="GO:0046872">
    <property type="term" value="F:metal ion binding"/>
    <property type="evidence" value="ECO:0007669"/>
    <property type="project" value="UniProtKB-KW"/>
</dbReference>
<dbReference type="PANTHER" id="PTHR11358">
    <property type="entry name" value="ARGINASE/AGMATINASE"/>
    <property type="match status" value="1"/>
</dbReference>
<protein>
    <submittedName>
        <fullName evidence="7">Formimidoylglutamase</fullName>
    </submittedName>
</protein>
<dbReference type="GO" id="GO:0006547">
    <property type="term" value="P:L-histidine metabolic process"/>
    <property type="evidence" value="ECO:0007669"/>
    <property type="project" value="UniProtKB-KW"/>
</dbReference>
<evidence type="ECO:0000313" key="8">
    <source>
        <dbReference type="Proteomes" id="UP000274033"/>
    </source>
</evidence>
<feature type="binding site" evidence="5">
    <location>
        <position position="160"/>
    </location>
    <ligand>
        <name>Mn(2+)</name>
        <dbReference type="ChEBI" id="CHEBI:29035"/>
        <label>1</label>
    </ligand>
</feature>
<dbReference type="GO" id="GO:0008783">
    <property type="term" value="F:agmatinase activity"/>
    <property type="evidence" value="ECO:0007669"/>
    <property type="project" value="TreeGrafter"/>
</dbReference>
<dbReference type="SUPFAM" id="SSF52768">
    <property type="entry name" value="Arginase/deacetylase"/>
    <property type="match status" value="1"/>
</dbReference>
<proteinExistence type="inferred from homology"/>
<evidence type="ECO:0000256" key="1">
    <source>
        <dbReference type="ARBA" id="ARBA00022723"/>
    </source>
</evidence>
<comment type="cofactor">
    <cofactor evidence="5">
        <name>Mn(2+)</name>
        <dbReference type="ChEBI" id="CHEBI:29035"/>
    </cofactor>
    <text evidence="5">Binds 2 manganese ions per subunit.</text>
</comment>
<evidence type="ECO:0000256" key="2">
    <source>
        <dbReference type="ARBA" id="ARBA00022801"/>
    </source>
</evidence>
<feature type="binding site" evidence="5">
    <location>
        <position position="158"/>
    </location>
    <ligand>
        <name>Mn(2+)</name>
        <dbReference type="ChEBI" id="CHEBI:29035"/>
        <label>1</label>
    </ligand>
</feature>
<feature type="binding site" evidence="5">
    <location>
        <position position="249"/>
    </location>
    <ligand>
        <name>Mn(2+)</name>
        <dbReference type="ChEBI" id="CHEBI:29035"/>
        <label>1</label>
    </ligand>
</feature>
<dbReference type="CDD" id="cd09990">
    <property type="entry name" value="Agmatinase-like"/>
    <property type="match status" value="1"/>
</dbReference>
<feature type="binding site" evidence="5">
    <location>
        <position position="162"/>
    </location>
    <ligand>
        <name>Mn(2+)</name>
        <dbReference type="ChEBI" id="CHEBI:29035"/>
        <label>1</label>
    </ligand>
</feature>
<evidence type="ECO:0000256" key="5">
    <source>
        <dbReference type="PIRSR" id="PIRSR036979-1"/>
    </source>
</evidence>
<keyword evidence="2" id="KW-0378">Hydrolase</keyword>
<dbReference type="AlphaFoldDB" id="A0A3N9UCS0"/>
<dbReference type="RefSeq" id="WP_124765243.1">
    <property type="nucleotide sequence ID" value="NZ_JAFBDY010000010.1"/>
</dbReference>
<evidence type="ECO:0000313" key="7">
    <source>
        <dbReference type="EMBL" id="RQW74193.1"/>
    </source>
</evidence>
<feature type="binding site" evidence="5">
    <location>
        <position position="133"/>
    </location>
    <ligand>
        <name>Mn(2+)</name>
        <dbReference type="ChEBI" id="CHEBI:29035"/>
        <label>1</label>
    </ligand>
</feature>
<dbReference type="InterPro" id="IPR023696">
    <property type="entry name" value="Ureohydrolase_dom_sf"/>
</dbReference>
<dbReference type="PROSITE" id="PS51409">
    <property type="entry name" value="ARGINASE_2"/>
    <property type="match status" value="1"/>
</dbReference>
<sequence>MTEELYEYIQKTSTVWVREQGQDIKVKDWIVPVWEEAREDWDAVLLGVPLSRSSISASAASEFPKAFRKAWELFTTYYFDEQVDFRGYKVGDLGDVKMHTTDILKCHDNIERAMKSVQQQFPASFVASIGGDHSITAPLVRAIQRKNPDKTIGIVQLDTHLDLRDLSQGPTNGTPIRQLVEGNVVKGENVYNIGLHGFYNAPSLIEAAHEHKVNMISLKQLRSKGIAQQIQEVMEQLSKKVDIVYLTVDMDVLDIAYAPGVPASTPGGMRTDELFDILFEMGKYPIVRAMDFVCIDPNRDNPALSTVKATTYAFLTALASRYIHQRKAVQQLSI</sequence>
<keyword evidence="1 5" id="KW-0479">Metal-binding</keyword>
<dbReference type="Gene3D" id="3.40.800.10">
    <property type="entry name" value="Ureohydrolase domain"/>
    <property type="match status" value="1"/>
</dbReference>
<name>A0A3N9UCS0_9BACI</name>
<comment type="caution">
    <text evidence="7">The sequence shown here is derived from an EMBL/GenBank/DDBJ whole genome shotgun (WGS) entry which is preliminary data.</text>
</comment>
<evidence type="ECO:0000256" key="4">
    <source>
        <dbReference type="ARBA" id="ARBA00023211"/>
    </source>
</evidence>
<evidence type="ECO:0000256" key="6">
    <source>
        <dbReference type="PROSITE-ProRule" id="PRU00742"/>
    </source>
</evidence>
<keyword evidence="3" id="KW-0369">Histidine metabolism</keyword>
<keyword evidence="4 5" id="KW-0464">Manganese</keyword>